<dbReference type="EMBL" id="JAVRFI010000023">
    <property type="protein sequence ID" value="MDT0452765.1"/>
    <property type="molecule type" value="Genomic_DNA"/>
</dbReference>
<protein>
    <recommendedName>
        <fullName evidence="3">Integrase</fullName>
    </recommendedName>
</protein>
<keyword evidence="2" id="KW-1185">Reference proteome</keyword>
<dbReference type="Proteomes" id="UP001180531">
    <property type="component" value="Unassembled WGS sequence"/>
</dbReference>
<evidence type="ECO:0008006" key="3">
    <source>
        <dbReference type="Google" id="ProtNLM"/>
    </source>
</evidence>
<evidence type="ECO:0000313" key="1">
    <source>
        <dbReference type="EMBL" id="MDT0452765.1"/>
    </source>
</evidence>
<accession>A0ABU2SXL1</accession>
<proteinExistence type="predicted"/>
<gene>
    <name evidence="1" type="ORF">RM609_27280</name>
</gene>
<dbReference type="RefSeq" id="WP_311614237.1">
    <property type="nucleotide sequence ID" value="NZ_JAVRFI010000023.1"/>
</dbReference>
<comment type="caution">
    <text evidence="1">The sequence shown here is derived from an EMBL/GenBank/DDBJ whole genome shotgun (WGS) entry which is preliminary data.</text>
</comment>
<name>A0ABU2SXL1_9ACTN</name>
<evidence type="ECO:0000313" key="2">
    <source>
        <dbReference type="Proteomes" id="UP001180531"/>
    </source>
</evidence>
<organism evidence="1 2">
    <name type="scientific">Streptomyces hesseae</name>
    <dbReference type="NCBI Taxonomy" id="3075519"/>
    <lineage>
        <taxon>Bacteria</taxon>
        <taxon>Bacillati</taxon>
        <taxon>Actinomycetota</taxon>
        <taxon>Actinomycetes</taxon>
        <taxon>Kitasatosporales</taxon>
        <taxon>Streptomycetaceae</taxon>
        <taxon>Streptomyces</taxon>
    </lineage>
</organism>
<reference evidence="1" key="1">
    <citation type="submission" date="2024-05" db="EMBL/GenBank/DDBJ databases">
        <title>30 novel species of actinomycetes from the DSMZ collection.</title>
        <authorList>
            <person name="Nouioui I."/>
        </authorList>
    </citation>
    <scope>NUCLEOTIDE SEQUENCE</scope>
    <source>
        <strain evidence="1">DSM 40473</strain>
    </source>
</reference>
<sequence length="72" mass="8384">MRLLRTPPKLMDERLGHLDGSVQARYDHIDPAMRRDLMEGLTKIWEAALEMRRAMCPTSPVRALDVLLRGRR</sequence>